<dbReference type="SUPFAM" id="SSF51126">
    <property type="entry name" value="Pectin lyase-like"/>
    <property type="match status" value="1"/>
</dbReference>
<gene>
    <name evidence="2" type="ORF">TRFO_12184</name>
</gene>
<dbReference type="RefSeq" id="XP_068346125.1">
    <property type="nucleotide sequence ID" value="XM_068496485.1"/>
</dbReference>
<dbReference type="EMBL" id="MLAK01001448">
    <property type="protein sequence ID" value="OHS92988.1"/>
    <property type="molecule type" value="Genomic_DNA"/>
</dbReference>
<comment type="caution">
    <text evidence="2">The sequence shown here is derived from an EMBL/GenBank/DDBJ whole genome shotgun (WGS) entry which is preliminary data.</text>
</comment>
<accession>A0A1J4J719</accession>
<keyword evidence="1" id="KW-0472">Membrane</keyword>
<dbReference type="InterPro" id="IPR011050">
    <property type="entry name" value="Pectin_lyase_fold/virulence"/>
</dbReference>
<reference evidence="2" key="1">
    <citation type="submission" date="2016-10" db="EMBL/GenBank/DDBJ databases">
        <authorList>
            <person name="Benchimol M."/>
            <person name="Almeida L.G."/>
            <person name="Vasconcelos A.T."/>
            <person name="Perreira-Neves A."/>
            <person name="Rosa I.A."/>
            <person name="Tasca T."/>
            <person name="Bogo M.R."/>
            <person name="de Souza W."/>
        </authorList>
    </citation>
    <scope>NUCLEOTIDE SEQUENCE [LARGE SCALE GENOMIC DNA]</scope>
    <source>
        <strain evidence="2">K</strain>
    </source>
</reference>
<evidence type="ECO:0008006" key="4">
    <source>
        <dbReference type="Google" id="ProtNLM"/>
    </source>
</evidence>
<keyword evidence="1" id="KW-0812">Transmembrane</keyword>
<sequence>MNISFAYLSICSLGMSPLLAPTHITTSIAVDKTTFRYFFSHLIRSTNSRARFKLKDSKISHFLNTPIFFSREVSKIENESLSLQLNFSNETFDSVLIIGCTFENVLSDSRGGCVYYGRESNLTIFNSNFVNCVSKYEAAILFVLVGTAWSISPVNVFSCTFQNCYSTGENFQIIDEWAEMYPSVLIHDFVGFDGVTCIPSTIHDCSALDCQENLESKKRFGALIHHHANTFEIKNFNASNHNKIDSSQIIFSQAHKQASKVMNVLAVGQTAFNFIEVKDLQSSDQLSFQNLMIANSTLLTDSTVNHCVFMFGGQYSGSIVFIYCYFYNVITDNSSITPVLTYSSNGRYPTFANCYTDSEYLAENNQGVTMTIVPTYQPPTSEIFYSFTETFSKEVAESSSVLTVSLVSYPVSPTKLQPAHKKTISNEAVVGISLSLNFLVAIIVIAVARRYLKKYFLDENNNSSDGNSSSSTSQLESDYEMIDLDSRL</sequence>
<dbReference type="VEuPathDB" id="TrichDB:TRFO_12184"/>
<evidence type="ECO:0000256" key="1">
    <source>
        <dbReference type="SAM" id="Phobius"/>
    </source>
</evidence>
<feature type="transmembrane region" description="Helical" evidence="1">
    <location>
        <begin position="428"/>
        <end position="448"/>
    </location>
</feature>
<dbReference type="AlphaFoldDB" id="A0A1J4J719"/>
<dbReference type="GeneID" id="94831189"/>
<evidence type="ECO:0000313" key="3">
    <source>
        <dbReference type="Proteomes" id="UP000179807"/>
    </source>
</evidence>
<dbReference type="Proteomes" id="UP000179807">
    <property type="component" value="Unassembled WGS sequence"/>
</dbReference>
<keyword evidence="3" id="KW-1185">Reference proteome</keyword>
<name>A0A1J4J719_9EUKA</name>
<proteinExistence type="predicted"/>
<keyword evidence="1" id="KW-1133">Transmembrane helix</keyword>
<evidence type="ECO:0000313" key="2">
    <source>
        <dbReference type="EMBL" id="OHS92988.1"/>
    </source>
</evidence>
<protein>
    <recommendedName>
        <fullName evidence="4">Right handed beta helix domain-containing protein</fullName>
    </recommendedName>
</protein>
<organism evidence="2 3">
    <name type="scientific">Tritrichomonas foetus</name>
    <dbReference type="NCBI Taxonomy" id="1144522"/>
    <lineage>
        <taxon>Eukaryota</taxon>
        <taxon>Metamonada</taxon>
        <taxon>Parabasalia</taxon>
        <taxon>Tritrichomonadida</taxon>
        <taxon>Tritrichomonadidae</taxon>
        <taxon>Tritrichomonas</taxon>
    </lineage>
</organism>